<sequence length="67" mass="7600">MAERIDWESRGKTIEQLIREQQSFENQQLLVELSLDSGETSKPISVVVKGRGTCVLMYVDNSLEEQG</sequence>
<dbReference type="EMBL" id="JABWRJ010000029">
    <property type="protein sequence ID" value="MBC3447927.1"/>
    <property type="molecule type" value="Genomic_DNA"/>
</dbReference>
<accession>A0A923GCD2</accession>
<protein>
    <submittedName>
        <fullName evidence="1">Uncharacterized protein</fullName>
    </submittedName>
</protein>
<organism evidence="1">
    <name type="scientific">Pseudomonas peradeniyensis</name>
    <dbReference type="NCBI Taxonomy" id="2745488"/>
    <lineage>
        <taxon>Bacteria</taxon>
        <taxon>Pseudomonadati</taxon>
        <taxon>Pseudomonadota</taxon>
        <taxon>Gammaproteobacteria</taxon>
        <taxon>Pseudomonadales</taxon>
        <taxon>Pseudomonadaceae</taxon>
        <taxon>Pseudomonas</taxon>
    </lineage>
</organism>
<gene>
    <name evidence="1" type="ORF">HU751_19295</name>
</gene>
<dbReference type="RefSeq" id="WP_186734361.1">
    <property type="nucleotide sequence ID" value="NZ_JABWRJ020000001.1"/>
</dbReference>
<dbReference type="AlphaFoldDB" id="A0A923GCD2"/>
<reference evidence="1" key="1">
    <citation type="journal article" date="2020" name="Microorganisms">
        <title>Reliable Identification of Environmental Pseudomonas Isolates Using the rpoD Gene.</title>
        <authorList>
            <consortium name="The Broad Institute Genome Sequencing Platform"/>
            <person name="Girard L."/>
            <person name="Lood C."/>
            <person name="Rokni-Zadeh H."/>
            <person name="van Noort V."/>
            <person name="Lavigne R."/>
            <person name="De Mot R."/>
        </authorList>
    </citation>
    <scope>NUCLEOTIDE SEQUENCE</scope>
    <source>
        <strain evidence="1">BW13M1</strain>
    </source>
</reference>
<comment type="caution">
    <text evidence="1">The sequence shown here is derived from an EMBL/GenBank/DDBJ whole genome shotgun (WGS) entry which is preliminary data.</text>
</comment>
<name>A0A923GCD2_9PSED</name>
<proteinExistence type="predicted"/>
<evidence type="ECO:0000313" key="1">
    <source>
        <dbReference type="EMBL" id="MBC3447927.1"/>
    </source>
</evidence>
<reference evidence="1" key="2">
    <citation type="submission" date="2020-07" db="EMBL/GenBank/DDBJ databases">
        <authorList>
            <person name="Lood C."/>
            <person name="Girard L."/>
        </authorList>
    </citation>
    <scope>NUCLEOTIDE SEQUENCE</scope>
    <source>
        <strain evidence="1">BW13M1</strain>
    </source>
</reference>